<dbReference type="Proteomes" id="UP000012045">
    <property type="component" value="Unassembled WGS sequence"/>
</dbReference>
<dbReference type="EMBL" id="KB707875">
    <property type="protein sequence ID" value="EMR85997.1"/>
    <property type="molecule type" value="Genomic_DNA"/>
</dbReference>
<feature type="coiled-coil region" evidence="1">
    <location>
        <begin position="115"/>
        <end position="142"/>
    </location>
</feature>
<reference evidence="3" key="1">
    <citation type="journal article" date="2013" name="Genome Announc.">
        <title>Draft genome sequence of Botrytis cinerea BcDW1, inoculum for noble rot of grape berries.</title>
        <authorList>
            <person name="Blanco-Ulate B."/>
            <person name="Allen G."/>
            <person name="Powell A.L."/>
            <person name="Cantu D."/>
        </authorList>
    </citation>
    <scope>NUCLEOTIDE SEQUENCE [LARGE SCALE GENOMIC DNA]</scope>
    <source>
        <strain evidence="3">BcDW1</strain>
    </source>
</reference>
<proteinExistence type="predicted"/>
<dbReference type="HOGENOM" id="CLU_1777147_0_0_1"/>
<evidence type="ECO:0000256" key="1">
    <source>
        <dbReference type="SAM" id="Coils"/>
    </source>
</evidence>
<organism evidence="2 3">
    <name type="scientific">Botryotinia fuckeliana (strain BcDW1)</name>
    <name type="common">Noble rot fungus</name>
    <name type="synonym">Botrytis cinerea</name>
    <dbReference type="NCBI Taxonomy" id="1290391"/>
    <lineage>
        <taxon>Eukaryota</taxon>
        <taxon>Fungi</taxon>
        <taxon>Dikarya</taxon>
        <taxon>Ascomycota</taxon>
        <taxon>Pezizomycotina</taxon>
        <taxon>Leotiomycetes</taxon>
        <taxon>Helotiales</taxon>
        <taxon>Sclerotiniaceae</taxon>
        <taxon>Botrytis</taxon>
    </lineage>
</organism>
<protein>
    <submittedName>
        <fullName evidence="2">Uncharacterized protein</fullName>
    </submittedName>
</protein>
<name>M7UQF6_BOTF1</name>
<accession>M7UQF6</accession>
<dbReference type="AlphaFoldDB" id="M7UQF6"/>
<evidence type="ECO:0000313" key="2">
    <source>
        <dbReference type="EMBL" id="EMR85997.1"/>
    </source>
</evidence>
<sequence>MPPKFVILQTYQSVPIIIQPPPLAQAASTETTSSLTLNRVPSISNITTPSLMFSTPSTIFDDKPVSLDALFTSITNTKHLLDKFREQERTKRKLLDVEREENIVKRRRVEEETQNFMAQLRVAKLEDEAIELEKESIKETLEDFKA</sequence>
<keyword evidence="1" id="KW-0175">Coiled coil</keyword>
<evidence type="ECO:0000313" key="3">
    <source>
        <dbReference type="Proteomes" id="UP000012045"/>
    </source>
</evidence>
<gene>
    <name evidence="2" type="ORF">BcDW1_5368</name>
</gene>